<evidence type="ECO:0000313" key="4">
    <source>
        <dbReference type="Proteomes" id="UP000789739"/>
    </source>
</evidence>
<dbReference type="EMBL" id="CAJVPI010000407">
    <property type="protein sequence ID" value="CAG8531102.1"/>
    <property type="molecule type" value="Genomic_DNA"/>
</dbReference>
<keyword evidence="2" id="KW-0812">Transmembrane</keyword>
<proteinExistence type="predicted"/>
<sequence>MADTQTPNTLCSDSDGEGYEESTLSFPILDASKLPHRDFSLPPRIFRKPLEFPKPNFDKLPSKEFMLPRELRVRAGLAENAEEEASVVDDFGEQAQQPRNGEMGFSFIGLFFGVAKILAKWLWFW</sequence>
<reference evidence="3" key="1">
    <citation type="submission" date="2021-06" db="EMBL/GenBank/DDBJ databases">
        <authorList>
            <person name="Kallberg Y."/>
            <person name="Tangrot J."/>
            <person name="Rosling A."/>
        </authorList>
    </citation>
    <scope>NUCLEOTIDE SEQUENCE</scope>
    <source>
        <strain evidence="3">BR232B</strain>
    </source>
</reference>
<keyword evidence="4" id="KW-1185">Reference proteome</keyword>
<feature type="compositionally biased region" description="Polar residues" evidence="1">
    <location>
        <begin position="1"/>
        <end position="12"/>
    </location>
</feature>
<gene>
    <name evidence="3" type="ORF">PBRASI_LOCUS4113</name>
</gene>
<dbReference type="AlphaFoldDB" id="A0A9N9AHV7"/>
<dbReference type="OrthoDB" id="10383199at2759"/>
<protein>
    <submittedName>
        <fullName evidence="3">4216_t:CDS:1</fullName>
    </submittedName>
</protein>
<comment type="caution">
    <text evidence="3">The sequence shown here is derived from an EMBL/GenBank/DDBJ whole genome shotgun (WGS) entry which is preliminary data.</text>
</comment>
<name>A0A9N9AHV7_9GLOM</name>
<feature type="transmembrane region" description="Helical" evidence="2">
    <location>
        <begin position="104"/>
        <end position="124"/>
    </location>
</feature>
<keyword evidence="2" id="KW-0472">Membrane</keyword>
<evidence type="ECO:0000313" key="3">
    <source>
        <dbReference type="EMBL" id="CAG8531102.1"/>
    </source>
</evidence>
<dbReference type="Proteomes" id="UP000789739">
    <property type="component" value="Unassembled WGS sequence"/>
</dbReference>
<feature type="region of interest" description="Disordered" evidence="1">
    <location>
        <begin position="1"/>
        <end position="22"/>
    </location>
</feature>
<evidence type="ECO:0000256" key="1">
    <source>
        <dbReference type="SAM" id="MobiDB-lite"/>
    </source>
</evidence>
<evidence type="ECO:0000256" key="2">
    <source>
        <dbReference type="SAM" id="Phobius"/>
    </source>
</evidence>
<keyword evidence="2" id="KW-1133">Transmembrane helix</keyword>
<accession>A0A9N9AHV7</accession>
<organism evidence="3 4">
    <name type="scientific">Paraglomus brasilianum</name>
    <dbReference type="NCBI Taxonomy" id="144538"/>
    <lineage>
        <taxon>Eukaryota</taxon>
        <taxon>Fungi</taxon>
        <taxon>Fungi incertae sedis</taxon>
        <taxon>Mucoromycota</taxon>
        <taxon>Glomeromycotina</taxon>
        <taxon>Glomeromycetes</taxon>
        <taxon>Paraglomerales</taxon>
        <taxon>Paraglomeraceae</taxon>
        <taxon>Paraglomus</taxon>
    </lineage>
</organism>